<proteinExistence type="predicted"/>
<name>A0A4R8TST9_9PEZI</name>
<dbReference type="AlphaFoldDB" id="A0A4R8TST9"/>
<keyword evidence="3" id="KW-1185">Reference proteome</keyword>
<sequence length="68" mass="7434">MLAGHVDPWQHRHIAGINYCERAAKPPVFDASIADTGDLDPLPPKSHLMPHLVKHQTSSSLDADSVKL</sequence>
<dbReference type="Proteomes" id="UP000295604">
    <property type="component" value="Unassembled WGS sequence"/>
</dbReference>
<organism evidence="2 3">
    <name type="scientific">Colletotrichum sidae</name>
    <dbReference type="NCBI Taxonomy" id="1347389"/>
    <lineage>
        <taxon>Eukaryota</taxon>
        <taxon>Fungi</taxon>
        <taxon>Dikarya</taxon>
        <taxon>Ascomycota</taxon>
        <taxon>Pezizomycotina</taxon>
        <taxon>Sordariomycetes</taxon>
        <taxon>Hypocreomycetidae</taxon>
        <taxon>Glomerellales</taxon>
        <taxon>Glomerellaceae</taxon>
        <taxon>Colletotrichum</taxon>
        <taxon>Colletotrichum orbiculare species complex</taxon>
    </lineage>
</organism>
<gene>
    <name evidence="2" type="ORF">C8034_v005474</name>
</gene>
<feature type="region of interest" description="Disordered" evidence="1">
    <location>
        <begin position="40"/>
        <end position="68"/>
    </location>
</feature>
<evidence type="ECO:0000313" key="3">
    <source>
        <dbReference type="Proteomes" id="UP000295604"/>
    </source>
</evidence>
<evidence type="ECO:0000313" key="2">
    <source>
        <dbReference type="EMBL" id="TEA21782.1"/>
    </source>
</evidence>
<comment type="caution">
    <text evidence="2">The sequence shown here is derived from an EMBL/GenBank/DDBJ whole genome shotgun (WGS) entry which is preliminary data.</text>
</comment>
<dbReference type="EMBL" id="QAPF01000013">
    <property type="protein sequence ID" value="TEA21782.1"/>
    <property type="molecule type" value="Genomic_DNA"/>
</dbReference>
<reference evidence="2 3" key="1">
    <citation type="submission" date="2018-11" db="EMBL/GenBank/DDBJ databases">
        <title>Genome sequence and assembly of Colletotrichum sidae.</title>
        <authorList>
            <person name="Gan P."/>
            <person name="Shirasu K."/>
        </authorList>
    </citation>
    <scope>NUCLEOTIDE SEQUENCE [LARGE SCALE GENOMIC DNA]</scope>
    <source>
        <strain evidence="2 3">CBS 518.97</strain>
    </source>
</reference>
<evidence type="ECO:0000256" key="1">
    <source>
        <dbReference type="SAM" id="MobiDB-lite"/>
    </source>
</evidence>
<accession>A0A4R8TST9</accession>
<protein>
    <submittedName>
        <fullName evidence="2">Uncharacterized protein</fullName>
    </submittedName>
</protein>